<evidence type="ECO:0000256" key="3">
    <source>
        <dbReference type="ARBA" id="ARBA00022692"/>
    </source>
</evidence>
<reference evidence="8 9" key="1">
    <citation type="submission" date="2012-01" db="EMBL/GenBank/DDBJ databases">
        <title>The Genome Sequence of Scardovia inopinata F0304.</title>
        <authorList>
            <consortium name="The Broad Institute Genome Sequencing Platform"/>
            <person name="Earl A."/>
            <person name="Ward D."/>
            <person name="Feldgarden M."/>
            <person name="Gevers D."/>
            <person name="Izard J."/>
            <person name="Baranova O.V."/>
            <person name="Blanton J.M."/>
            <person name="Tanner A.C."/>
            <person name="Dewhirst F.E."/>
            <person name="Young S.K."/>
            <person name="Zeng Q."/>
            <person name="Gargeya S."/>
            <person name="Fitzgerald M."/>
            <person name="Haas B."/>
            <person name="Abouelleil A."/>
            <person name="Alvarado L."/>
            <person name="Arachchi H.M."/>
            <person name="Berlin A."/>
            <person name="Chapman S.B."/>
            <person name="Gearin G."/>
            <person name="Goldberg J."/>
            <person name="Griggs A."/>
            <person name="Gujja S."/>
            <person name="Hansen M."/>
            <person name="Heiman D."/>
            <person name="Howarth C."/>
            <person name="Larimer J."/>
            <person name="Lui A."/>
            <person name="MacDonald P.J."/>
            <person name="McCowen C."/>
            <person name="Montmayeur A."/>
            <person name="Murphy C."/>
            <person name="Neiman D."/>
            <person name="Pearson M."/>
            <person name="Priest M."/>
            <person name="Roberts A."/>
            <person name="Saif S."/>
            <person name="Shea T."/>
            <person name="Sisk P."/>
            <person name="Stolte C."/>
            <person name="Sykes S."/>
            <person name="Wortman J."/>
            <person name="Nusbaum C."/>
            <person name="Birren B."/>
        </authorList>
    </citation>
    <scope>NUCLEOTIDE SEQUENCE [LARGE SCALE GENOMIC DNA]</scope>
    <source>
        <strain evidence="8 9">F0304</strain>
    </source>
</reference>
<evidence type="ECO:0000256" key="2">
    <source>
        <dbReference type="ARBA" id="ARBA00022679"/>
    </source>
</evidence>
<feature type="transmembrane region" description="Helical" evidence="7">
    <location>
        <begin position="148"/>
        <end position="165"/>
    </location>
</feature>
<name>W5IJ25_SCAIO</name>
<feature type="transmembrane region" description="Helical" evidence="7">
    <location>
        <begin position="68"/>
        <end position="89"/>
    </location>
</feature>
<proteinExistence type="predicted"/>
<evidence type="ECO:0000256" key="5">
    <source>
        <dbReference type="ARBA" id="ARBA00023136"/>
    </source>
</evidence>
<feature type="transmembrane region" description="Helical" evidence="7">
    <location>
        <begin position="12"/>
        <end position="32"/>
    </location>
</feature>
<keyword evidence="9" id="KW-1185">Reference proteome</keyword>
<dbReference type="PANTHER" id="PTHR13929">
    <property type="entry name" value="1,4-DIHYDROXY-2-NAPHTHOATE OCTAPRENYLTRANSFERASE"/>
    <property type="match status" value="1"/>
</dbReference>
<evidence type="ECO:0000256" key="6">
    <source>
        <dbReference type="NCBIfam" id="TIGR00751"/>
    </source>
</evidence>
<dbReference type="HOGENOM" id="CLU_043611_1_0_11"/>
<dbReference type="CDD" id="cd13962">
    <property type="entry name" value="PT_UbiA_UBIAD1"/>
    <property type="match status" value="1"/>
</dbReference>
<feature type="transmembrane region" description="Helical" evidence="7">
    <location>
        <begin position="328"/>
        <end position="350"/>
    </location>
</feature>
<organism evidence="8 9">
    <name type="scientific">Scardovia inopinata F0304</name>
    <dbReference type="NCBI Taxonomy" id="641146"/>
    <lineage>
        <taxon>Bacteria</taxon>
        <taxon>Bacillati</taxon>
        <taxon>Actinomycetota</taxon>
        <taxon>Actinomycetes</taxon>
        <taxon>Bifidobacteriales</taxon>
        <taxon>Bifidobacteriaceae</taxon>
        <taxon>Scardovia</taxon>
    </lineage>
</organism>
<gene>
    <name evidence="8" type="ORF">HMPREF9020_00491</name>
</gene>
<dbReference type="InterPro" id="IPR000537">
    <property type="entry name" value="UbiA_prenyltransferase"/>
</dbReference>
<feature type="transmembrane region" description="Helical" evidence="7">
    <location>
        <begin position="203"/>
        <end position="225"/>
    </location>
</feature>
<sequence length="353" mass="38330">MWLSGIRPQTLILGVIPVVSITAFVYQPLMIFNRGGSISRKACPIFGLRPPAGDEEGWGECIVQPSRFWMVATLCLAVVLFLQIAANLLNDYHDGIRGTDQNRGQEAPARLVARGATPRLVLAAGLISLGIACLAGLAVVVITGLWQLLLLGVLSAGAVWFYTGGPHPYGYSGWGEAVAFLFFGPIACLGIQLALTGRYPWNYLPMAAVGASLLSGVLAVCLMMINNLRDLENDQVHGKNTLMVSIGFSRGQRILIFFLWSAFILLALLVYSQTLTFWALLHGKSLAGRFSLGFLIFVEVLSLIVTVACLVIILVMTTAIKERRYKRALQCMSLLILLSICITAIFGFFFGGL</sequence>
<dbReference type="GO" id="GO:0016020">
    <property type="term" value="C:membrane"/>
    <property type="evidence" value="ECO:0007669"/>
    <property type="project" value="UniProtKB-SubCell"/>
</dbReference>
<feature type="transmembrane region" description="Helical" evidence="7">
    <location>
        <begin position="120"/>
        <end position="142"/>
    </location>
</feature>
<evidence type="ECO:0000256" key="7">
    <source>
        <dbReference type="SAM" id="Phobius"/>
    </source>
</evidence>
<dbReference type="GO" id="GO:0009234">
    <property type="term" value="P:menaquinone biosynthetic process"/>
    <property type="evidence" value="ECO:0007669"/>
    <property type="project" value="UniProtKB-UniRule"/>
</dbReference>
<comment type="subcellular location">
    <subcellularLocation>
        <location evidence="1">Membrane</location>
        <topology evidence="1">Multi-pass membrane protein</topology>
    </subcellularLocation>
</comment>
<dbReference type="InterPro" id="IPR026046">
    <property type="entry name" value="UBIAD1"/>
</dbReference>
<dbReference type="eggNOG" id="COG1575">
    <property type="taxonomic scope" value="Bacteria"/>
</dbReference>
<keyword evidence="5 7" id="KW-0472">Membrane</keyword>
<keyword evidence="4 7" id="KW-1133">Transmembrane helix</keyword>
<dbReference type="GO" id="GO:0042371">
    <property type="term" value="P:vitamin K biosynthetic process"/>
    <property type="evidence" value="ECO:0007669"/>
    <property type="project" value="TreeGrafter"/>
</dbReference>
<evidence type="ECO:0000313" key="9">
    <source>
        <dbReference type="Proteomes" id="UP000005777"/>
    </source>
</evidence>
<dbReference type="GO" id="GO:0046428">
    <property type="term" value="F:1,4-dihydroxy-2-naphthoate polyprenyltransferase activity"/>
    <property type="evidence" value="ECO:0007669"/>
    <property type="project" value="UniProtKB-UniRule"/>
</dbReference>
<dbReference type="NCBIfam" id="TIGR00751">
    <property type="entry name" value="menA"/>
    <property type="match status" value="1"/>
</dbReference>
<feature type="transmembrane region" description="Helical" evidence="7">
    <location>
        <begin position="254"/>
        <end position="272"/>
    </location>
</feature>
<dbReference type="AlphaFoldDB" id="W5IJ25"/>
<feature type="transmembrane region" description="Helical" evidence="7">
    <location>
        <begin position="177"/>
        <end position="197"/>
    </location>
</feature>
<keyword evidence="2 8" id="KW-0808">Transferase</keyword>
<dbReference type="EMBL" id="ADCX01000003">
    <property type="protein sequence ID" value="EFG26862.2"/>
    <property type="molecule type" value="Genomic_DNA"/>
</dbReference>
<protein>
    <recommendedName>
        <fullName evidence="6">1,4-dihydroxy-2-naphthoate octaprenyltransferase</fullName>
        <ecNumber evidence="6">2.5.1.74</ecNumber>
    </recommendedName>
</protein>
<evidence type="ECO:0000256" key="1">
    <source>
        <dbReference type="ARBA" id="ARBA00004141"/>
    </source>
</evidence>
<dbReference type="PANTHER" id="PTHR13929:SF0">
    <property type="entry name" value="UBIA PRENYLTRANSFERASE DOMAIN-CONTAINING PROTEIN 1"/>
    <property type="match status" value="1"/>
</dbReference>
<comment type="caution">
    <text evidence="8">The sequence shown here is derived from an EMBL/GenBank/DDBJ whole genome shotgun (WGS) entry which is preliminary data.</text>
</comment>
<evidence type="ECO:0000256" key="4">
    <source>
        <dbReference type="ARBA" id="ARBA00022989"/>
    </source>
</evidence>
<accession>W5IJ25</accession>
<keyword evidence="3 7" id="KW-0812">Transmembrane</keyword>
<evidence type="ECO:0000313" key="8">
    <source>
        <dbReference type="EMBL" id="EFG26862.2"/>
    </source>
</evidence>
<dbReference type="Proteomes" id="UP000005777">
    <property type="component" value="Unassembled WGS sequence"/>
</dbReference>
<dbReference type="EC" id="2.5.1.74" evidence="6"/>
<dbReference type="Pfam" id="PF01040">
    <property type="entry name" value="UbiA"/>
    <property type="match status" value="1"/>
</dbReference>
<feature type="transmembrane region" description="Helical" evidence="7">
    <location>
        <begin position="292"/>
        <end position="316"/>
    </location>
</feature>